<dbReference type="STRING" id="421058.SAMN05421866_0228"/>
<organism evidence="1 2">
    <name type="scientific">Chryseobacterium oranimense</name>
    <dbReference type="NCBI Taxonomy" id="421058"/>
    <lineage>
        <taxon>Bacteria</taxon>
        <taxon>Pseudomonadati</taxon>
        <taxon>Bacteroidota</taxon>
        <taxon>Flavobacteriia</taxon>
        <taxon>Flavobacteriales</taxon>
        <taxon>Weeksellaceae</taxon>
        <taxon>Chryseobacterium group</taxon>
        <taxon>Chryseobacterium</taxon>
    </lineage>
</organism>
<gene>
    <name evidence="1" type="ORF">SAMN05421866_0228</name>
</gene>
<evidence type="ECO:0000313" key="1">
    <source>
        <dbReference type="EMBL" id="SHG37761.1"/>
    </source>
</evidence>
<evidence type="ECO:0000313" key="2">
    <source>
        <dbReference type="Proteomes" id="UP000184047"/>
    </source>
</evidence>
<dbReference type="EMBL" id="FQWT01000001">
    <property type="protein sequence ID" value="SHG37761.1"/>
    <property type="molecule type" value="Genomic_DNA"/>
</dbReference>
<sequence length="102" mass="12421">MKKITRIWHGIVHIEKADEYLRYVEETGILQYKNIPGNLSTKILRRKDKEICHFLTVTEWDSYESIKKFAGDDYEKAKYYPEDKNFLLEFEENVSHYETFEY</sequence>
<protein>
    <recommendedName>
        <fullName evidence="3">Antibiotic biosynthesis monooxygenase</fullName>
    </recommendedName>
</protein>
<accession>A0A1M5JB84</accession>
<dbReference type="eggNOG" id="COG2329">
    <property type="taxonomic scope" value="Bacteria"/>
</dbReference>
<dbReference type="OrthoDB" id="165208at2"/>
<dbReference type="InterPro" id="IPR011008">
    <property type="entry name" value="Dimeric_a/b-barrel"/>
</dbReference>
<dbReference type="Gene3D" id="3.30.70.100">
    <property type="match status" value="1"/>
</dbReference>
<keyword evidence="2" id="KW-1185">Reference proteome</keyword>
<name>A0A1M5JB84_9FLAO</name>
<dbReference type="SUPFAM" id="SSF54909">
    <property type="entry name" value="Dimeric alpha+beta barrel"/>
    <property type="match status" value="1"/>
</dbReference>
<evidence type="ECO:0008006" key="3">
    <source>
        <dbReference type="Google" id="ProtNLM"/>
    </source>
</evidence>
<proteinExistence type="predicted"/>
<dbReference type="AlphaFoldDB" id="A0A1M5JB84"/>
<dbReference type="RefSeq" id="WP_073059541.1">
    <property type="nucleotide sequence ID" value="NZ_FQWT01000001.1"/>
</dbReference>
<reference evidence="2" key="1">
    <citation type="submission" date="2016-11" db="EMBL/GenBank/DDBJ databases">
        <authorList>
            <person name="Varghese N."/>
            <person name="Submissions S."/>
        </authorList>
    </citation>
    <scope>NUCLEOTIDE SEQUENCE [LARGE SCALE GENOMIC DNA]</scope>
    <source>
        <strain evidence="2">DSM 19055</strain>
    </source>
</reference>
<dbReference type="Proteomes" id="UP000184047">
    <property type="component" value="Unassembled WGS sequence"/>
</dbReference>